<comment type="caution">
    <text evidence="9">Lacks conserved residue(s) required for the propagation of feature annotation.</text>
</comment>
<gene>
    <name evidence="10" type="ORF">SAMN02746041_02802</name>
</gene>
<dbReference type="GO" id="GO:0036221">
    <property type="term" value="F:UTP diphosphatase activity"/>
    <property type="evidence" value="ECO:0007669"/>
    <property type="project" value="RHEA"/>
</dbReference>
<organism evidence="10 11">
    <name type="scientific">Desulfacinum hydrothermale DSM 13146</name>
    <dbReference type="NCBI Taxonomy" id="1121390"/>
    <lineage>
        <taxon>Bacteria</taxon>
        <taxon>Pseudomonadati</taxon>
        <taxon>Thermodesulfobacteriota</taxon>
        <taxon>Syntrophobacteria</taxon>
        <taxon>Syntrophobacterales</taxon>
        <taxon>Syntrophobacteraceae</taxon>
        <taxon>Desulfacinum</taxon>
    </lineage>
</organism>
<evidence type="ECO:0000256" key="9">
    <source>
        <dbReference type="HAMAP-Rule" id="MF_00528"/>
    </source>
</evidence>
<evidence type="ECO:0000256" key="6">
    <source>
        <dbReference type="ARBA" id="ARBA00050213"/>
    </source>
</evidence>
<keyword evidence="4 9" id="KW-0378">Hydrolase</keyword>
<dbReference type="InterPro" id="IPR003697">
    <property type="entry name" value="Maf-like"/>
</dbReference>
<comment type="function">
    <text evidence="9">Nucleoside triphosphate pyrophosphatase that hydrolyzes dTTP and UTP. May have a dual role in cell division arrest and in preventing the incorporation of modified nucleotides into cellular nucleic acids.</text>
</comment>
<dbReference type="STRING" id="1121390.SAMN02746041_02802"/>
<sequence>MHEAHGGPPALYRTREALILASASPRRRELLAGLGLHFQTVPSDFEEPPLGDRPMDEIGAVAASKAREVSRRFPRAWVLAADTSVVMGGQAFGKPENPAEAAKMLRRLSGRTHEVLTAVSLARRERGFLRTQVVRTRVSFRHLREEEIQAYVRTGEPMDKAGGYGIQGLGAFLVQRVHGSYTNVVGLPLAETVELLMGCGVIEPSE</sequence>
<comment type="similarity">
    <text evidence="8">Belongs to the Maf family. YceF subfamily.</text>
</comment>
<dbReference type="FunFam" id="3.90.950.10:FF:000005">
    <property type="entry name" value="7-methyl-GTP pyrophosphatase"/>
    <property type="match status" value="1"/>
</dbReference>
<comment type="function">
    <text evidence="7">Nucleoside triphosphate pyrophosphatase that hydrolyzes 7-methyl-GTP (m(7)GTP). May have a dual role in cell division arrest and in preventing the incorporation of modified nucleotides into cellular nucleic acids.</text>
</comment>
<proteinExistence type="inferred from homology"/>
<feature type="site" description="Important for substrate specificity" evidence="9">
    <location>
        <position position="167"/>
    </location>
</feature>
<evidence type="ECO:0000313" key="10">
    <source>
        <dbReference type="EMBL" id="SMC26897.1"/>
    </source>
</evidence>
<comment type="catalytic activity">
    <reaction evidence="9">
        <text>dTTP + H2O = dTMP + diphosphate + H(+)</text>
        <dbReference type="Rhea" id="RHEA:28534"/>
        <dbReference type="ChEBI" id="CHEBI:15377"/>
        <dbReference type="ChEBI" id="CHEBI:15378"/>
        <dbReference type="ChEBI" id="CHEBI:33019"/>
        <dbReference type="ChEBI" id="CHEBI:37568"/>
        <dbReference type="ChEBI" id="CHEBI:63528"/>
        <dbReference type="EC" id="3.6.1.9"/>
    </reaction>
</comment>
<comment type="similarity">
    <text evidence="9">Belongs to the Maf family. YhdE subfamily.</text>
</comment>
<dbReference type="PIRSF" id="PIRSF006305">
    <property type="entry name" value="Maf"/>
    <property type="match status" value="1"/>
</dbReference>
<comment type="cofactor">
    <cofactor evidence="1 9">
        <name>a divalent metal cation</name>
        <dbReference type="ChEBI" id="CHEBI:60240"/>
    </cofactor>
</comment>
<dbReference type="InterPro" id="IPR029001">
    <property type="entry name" value="ITPase-like_fam"/>
</dbReference>
<dbReference type="EC" id="3.6.1.9" evidence="9"/>
<dbReference type="EMBL" id="FWXF01000019">
    <property type="protein sequence ID" value="SMC26897.1"/>
    <property type="molecule type" value="Genomic_DNA"/>
</dbReference>
<evidence type="ECO:0000256" key="7">
    <source>
        <dbReference type="ARBA" id="ARBA00053369"/>
    </source>
</evidence>
<evidence type="ECO:0000256" key="3">
    <source>
        <dbReference type="ARBA" id="ARBA00022490"/>
    </source>
</evidence>
<evidence type="ECO:0000256" key="2">
    <source>
        <dbReference type="ARBA" id="ARBA00004496"/>
    </source>
</evidence>
<dbReference type="GO" id="GO:0036218">
    <property type="term" value="F:dTTP diphosphatase activity"/>
    <property type="evidence" value="ECO:0007669"/>
    <property type="project" value="RHEA"/>
</dbReference>
<dbReference type="Gene3D" id="3.90.950.10">
    <property type="match status" value="1"/>
</dbReference>
<comment type="subcellular location">
    <subcellularLocation>
        <location evidence="2 9">Cytoplasm</location>
    </subcellularLocation>
</comment>
<evidence type="ECO:0000256" key="1">
    <source>
        <dbReference type="ARBA" id="ARBA00001968"/>
    </source>
</evidence>
<keyword evidence="11" id="KW-1185">Reference proteome</keyword>
<comment type="catalytic activity">
    <reaction evidence="9">
        <text>UTP + H2O = UMP + diphosphate + H(+)</text>
        <dbReference type="Rhea" id="RHEA:29395"/>
        <dbReference type="ChEBI" id="CHEBI:15377"/>
        <dbReference type="ChEBI" id="CHEBI:15378"/>
        <dbReference type="ChEBI" id="CHEBI:33019"/>
        <dbReference type="ChEBI" id="CHEBI:46398"/>
        <dbReference type="ChEBI" id="CHEBI:57865"/>
        <dbReference type="EC" id="3.6.1.9"/>
    </reaction>
</comment>
<dbReference type="AlphaFoldDB" id="A0A1W1XSN5"/>
<keyword evidence="5 9" id="KW-0546">Nucleotide metabolism</keyword>
<dbReference type="RefSeq" id="WP_084058719.1">
    <property type="nucleotide sequence ID" value="NZ_FWXF01000019.1"/>
</dbReference>
<feature type="active site" description="Proton acceptor" evidence="9">
    <location>
        <position position="82"/>
    </location>
</feature>
<evidence type="ECO:0000313" key="11">
    <source>
        <dbReference type="Proteomes" id="UP000192783"/>
    </source>
</evidence>
<protein>
    <recommendedName>
        <fullName evidence="9">dTTP/UTP pyrophosphatase</fullName>
        <shortName evidence="9">dTTPase/UTPase</shortName>
        <ecNumber evidence="9">3.6.1.9</ecNumber>
    </recommendedName>
    <alternativeName>
        <fullName evidence="9">Nucleoside triphosphate pyrophosphatase</fullName>
    </alternativeName>
    <alternativeName>
        <fullName evidence="9">Nucleotide pyrophosphatase</fullName>
        <shortName evidence="9">Nucleotide PPase</shortName>
    </alternativeName>
</protein>
<dbReference type="HAMAP" id="MF_00528">
    <property type="entry name" value="Maf"/>
    <property type="match status" value="1"/>
</dbReference>
<dbReference type="Proteomes" id="UP000192783">
    <property type="component" value="Unassembled WGS sequence"/>
</dbReference>
<feature type="site" description="Important for substrate specificity" evidence="9">
    <location>
        <position position="26"/>
    </location>
</feature>
<accession>A0A1W1XSN5</accession>
<dbReference type="SUPFAM" id="SSF52972">
    <property type="entry name" value="ITPase-like"/>
    <property type="match status" value="1"/>
</dbReference>
<reference evidence="10 11" key="1">
    <citation type="submission" date="2017-04" db="EMBL/GenBank/DDBJ databases">
        <authorList>
            <person name="Afonso C.L."/>
            <person name="Miller P.J."/>
            <person name="Scott M.A."/>
            <person name="Spackman E."/>
            <person name="Goraichik I."/>
            <person name="Dimitrov K.M."/>
            <person name="Suarez D.L."/>
            <person name="Swayne D.E."/>
        </authorList>
    </citation>
    <scope>NUCLEOTIDE SEQUENCE [LARGE SCALE GENOMIC DNA]</scope>
    <source>
        <strain evidence="10 11">DSM 13146</strain>
    </source>
</reference>
<evidence type="ECO:0000256" key="5">
    <source>
        <dbReference type="ARBA" id="ARBA00023080"/>
    </source>
</evidence>
<dbReference type="CDD" id="cd00555">
    <property type="entry name" value="Maf"/>
    <property type="match status" value="1"/>
</dbReference>
<dbReference type="GO" id="GO:0009117">
    <property type="term" value="P:nucleotide metabolic process"/>
    <property type="evidence" value="ECO:0007669"/>
    <property type="project" value="UniProtKB-KW"/>
</dbReference>
<keyword evidence="3 9" id="KW-0963">Cytoplasm</keyword>
<dbReference type="Pfam" id="PF02545">
    <property type="entry name" value="Maf"/>
    <property type="match status" value="1"/>
</dbReference>
<dbReference type="GO" id="GO:0005737">
    <property type="term" value="C:cytoplasm"/>
    <property type="evidence" value="ECO:0007669"/>
    <property type="project" value="UniProtKB-SubCell"/>
</dbReference>
<dbReference type="OrthoDB" id="9807767at2"/>
<name>A0A1W1XSN5_9BACT</name>
<comment type="catalytic activity">
    <reaction evidence="6">
        <text>N(7)-methyl-GTP + H2O = N(7)-methyl-GMP + diphosphate + H(+)</text>
        <dbReference type="Rhea" id="RHEA:58744"/>
        <dbReference type="ChEBI" id="CHEBI:15377"/>
        <dbReference type="ChEBI" id="CHEBI:15378"/>
        <dbReference type="ChEBI" id="CHEBI:33019"/>
        <dbReference type="ChEBI" id="CHEBI:58285"/>
        <dbReference type="ChEBI" id="CHEBI:87133"/>
    </reaction>
</comment>
<dbReference type="PANTHER" id="PTHR43213:SF5">
    <property type="entry name" value="BIFUNCTIONAL DTTP_UTP PYROPHOSPHATASE_METHYLTRANSFERASE PROTEIN-RELATED"/>
    <property type="match status" value="1"/>
</dbReference>
<evidence type="ECO:0000256" key="8">
    <source>
        <dbReference type="ARBA" id="ARBA00060749"/>
    </source>
</evidence>
<feature type="site" description="Important for substrate specificity" evidence="9">
    <location>
        <position position="83"/>
    </location>
</feature>
<dbReference type="PANTHER" id="PTHR43213">
    <property type="entry name" value="BIFUNCTIONAL DTTP/UTP PYROPHOSPHATASE/METHYLTRANSFERASE PROTEIN-RELATED"/>
    <property type="match status" value="1"/>
</dbReference>
<dbReference type="NCBIfam" id="TIGR00172">
    <property type="entry name" value="maf"/>
    <property type="match status" value="1"/>
</dbReference>
<evidence type="ECO:0000256" key="4">
    <source>
        <dbReference type="ARBA" id="ARBA00022801"/>
    </source>
</evidence>